<dbReference type="AlphaFoldDB" id="A0ABD0R2S8"/>
<reference evidence="2 3" key="1">
    <citation type="submission" date="2024-05" db="EMBL/GenBank/DDBJ databases">
        <title>Genome sequencing and assembly of Indian major carp, Cirrhinus mrigala (Hamilton, 1822).</title>
        <authorList>
            <person name="Mohindra V."/>
            <person name="Chowdhury L.M."/>
            <person name="Lal K."/>
            <person name="Jena J.K."/>
        </authorList>
    </citation>
    <scope>NUCLEOTIDE SEQUENCE [LARGE SCALE GENOMIC DNA]</scope>
    <source>
        <strain evidence="2">CM1030</strain>
        <tissue evidence="2">Blood</tissue>
    </source>
</reference>
<accession>A0ABD0R2S8</accession>
<feature type="compositionally biased region" description="Polar residues" evidence="1">
    <location>
        <begin position="27"/>
        <end position="38"/>
    </location>
</feature>
<protein>
    <recommendedName>
        <fullName evidence="4">MHC class I antigen</fullName>
    </recommendedName>
</protein>
<feature type="non-terminal residue" evidence="2">
    <location>
        <position position="53"/>
    </location>
</feature>
<evidence type="ECO:0000313" key="3">
    <source>
        <dbReference type="Proteomes" id="UP001529510"/>
    </source>
</evidence>
<evidence type="ECO:0008006" key="4">
    <source>
        <dbReference type="Google" id="ProtNLM"/>
    </source>
</evidence>
<proteinExistence type="predicted"/>
<organism evidence="2 3">
    <name type="scientific">Cirrhinus mrigala</name>
    <name type="common">Mrigala</name>
    <dbReference type="NCBI Taxonomy" id="683832"/>
    <lineage>
        <taxon>Eukaryota</taxon>
        <taxon>Metazoa</taxon>
        <taxon>Chordata</taxon>
        <taxon>Craniata</taxon>
        <taxon>Vertebrata</taxon>
        <taxon>Euteleostomi</taxon>
        <taxon>Actinopterygii</taxon>
        <taxon>Neopterygii</taxon>
        <taxon>Teleostei</taxon>
        <taxon>Ostariophysi</taxon>
        <taxon>Cypriniformes</taxon>
        <taxon>Cyprinidae</taxon>
        <taxon>Labeoninae</taxon>
        <taxon>Labeonini</taxon>
        <taxon>Cirrhinus</taxon>
    </lineage>
</organism>
<dbReference type="EMBL" id="JAMKFB020000005">
    <property type="protein sequence ID" value="KAL0192794.1"/>
    <property type="molecule type" value="Genomic_DNA"/>
</dbReference>
<evidence type="ECO:0000313" key="2">
    <source>
        <dbReference type="EMBL" id="KAL0192794.1"/>
    </source>
</evidence>
<gene>
    <name evidence="2" type="ORF">M9458_011090</name>
</gene>
<comment type="caution">
    <text evidence="2">The sequence shown here is derived from an EMBL/GenBank/DDBJ whole genome shotgun (WGS) entry which is preliminary data.</text>
</comment>
<feature type="non-terminal residue" evidence="2">
    <location>
        <position position="1"/>
    </location>
</feature>
<name>A0ABD0R2S8_CIRMR</name>
<dbReference type="Proteomes" id="UP001529510">
    <property type="component" value="Unassembled WGS sequence"/>
</dbReference>
<evidence type="ECO:0000256" key="1">
    <source>
        <dbReference type="SAM" id="MobiDB-lite"/>
    </source>
</evidence>
<feature type="region of interest" description="Disordered" evidence="1">
    <location>
        <begin position="22"/>
        <end position="53"/>
    </location>
</feature>
<sequence length="53" mass="5903">NELRSSYADRIRHSDYNRAWDGYATTGPWQTEASSQLSGGLPELQRHKNAGGP</sequence>
<keyword evidence="3" id="KW-1185">Reference proteome</keyword>